<dbReference type="EMBL" id="CP069114">
    <property type="protein sequence ID" value="QSS64304.1"/>
    <property type="molecule type" value="Genomic_DNA"/>
</dbReference>
<proteinExistence type="predicted"/>
<accession>A0A8A1MI73</accession>
<dbReference type="OrthoDB" id="4177695at2759"/>
<name>A0A8A1MI73_AJECA</name>
<dbReference type="AlphaFoldDB" id="A0A8A1MI73"/>
<dbReference type="VEuPathDB" id="FungiDB:I7I51_01370"/>
<dbReference type="Proteomes" id="UP000663671">
    <property type="component" value="Chromosome 1"/>
</dbReference>
<organism evidence="1 2">
    <name type="scientific">Ajellomyces capsulatus</name>
    <name type="common">Darling's disease fungus</name>
    <name type="synonym">Histoplasma capsulatum</name>
    <dbReference type="NCBI Taxonomy" id="5037"/>
    <lineage>
        <taxon>Eukaryota</taxon>
        <taxon>Fungi</taxon>
        <taxon>Dikarya</taxon>
        <taxon>Ascomycota</taxon>
        <taxon>Pezizomycotina</taxon>
        <taxon>Eurotiomycetes</taxon>
        <taxon>Eurotiomycetidae</taxon>
        <taxon>Onygenales</taxon>
        <taxon>Ajellomycetaceae</taxon>
        <taxon>Histoplasma</taxon>
    </lineage>
</organism>
<reference evidence="1" key="1">
    <citation type="submission" date="2021-01" db="EMBL/GenBank/DDBJ databases">
        <title>Chromosome-level genome assembly of a human fungal pathogen reveals clustering of transcriptionally co-regulated genes.</title>
        <authorList>
            <person name="Voorhies M."/>
            <person name="Cohen S."/>
            <person name="Shea T.P."/>
            <person name="Petrus S."/>
            <person name="Munoz J.F."/>
            <person name="Poplawski S."/>
            <person name="Goldman W.E."/>
            <person name="Michael T."/>
            <person name="Cuomo C.A."/>
            <person name="Sil A."/>
            <person name="Beyhan S."/>
        </authorList>
    </citation>
    <scope>NUCLEOTIDE SEQUENCE</scope>
    <source>
        <strain evidence="1">WU24</strain>
    </source>
</reference>
<evidence type="ECO:0000313" key="1">
    <source>
        <dbReference type="EMBL" id="QSS64304.1"/>
    </source>
</evidence>
<sequence length="208" mass="24128">MPIFDSLERLRNSRMRKAQLTNRELQDEVAANCRLSRLPADIKIHVLTLSNISSVRTLLQYLPLAASSFHRLFDERKRAILAAIVKETLSLEWSIISGNEIYVPLAPLKLEYFNQIALVVCALFHEKRFEEMKRGIDDNGWLRNRFERPKTMQDLRVKIYKAAKGNALDRLNCSRKCKERSKPKRRSCCRNGNWLSEINEPKAGLFPG</sequence>
<gene>
    <name evidence="1" type="ORF">I7I51_01370</name>
</gene>
<evidence type="ECO:0000313" key="2">
    <source>
        <dbReference type="Proteomes" id="UP000663671"/>
    </source>
</evidence>
<protein>
    <submittedName>
        <fullName evidence="1">Uncharacterized protein</fullName>
    </submittedName>
</protein>